<reference evidence="1" key="1">
    <citation type="journal article" date="2021" name="New Phytol.">
        <title>Evolutionary innovations through gain and loss of genes in the ectomycorrhizal Boletales.</title>
        <authorList>
            <person name="Wu G."/>
            <person name="Miyauchi S."/>
            <person name="Morin E."/>
            <person name="Kuo A."/>
            <person name="Drula E."/>
            <person name="Varga T."/>
            <person name="Kohler A."/>
            <person name="Feng B."/>
            <person name="Cao Y."/>
            <person name="Lipzen A."/>
            <person name="Daum C."/>
            <person name="Hundley H."/>
            <person name="Pangilinan J."/>
            <person name="Johnson J."/>
            <person name="Barry K."/>
            <person name="LaButti K."/>
            <person name="Ng V."/>
            <person name="Ahrendt S."/>
            <person name="Min B."/>
            <person name="Choi I.G."/>
            <person name="Park H."/>
            <person name="Plett J.M."/>
            <person name="Magnuson J."/>
            <person name="Spatafora J.W."/>
            <person name="Nagy L.G."/>
            <person name="Henrissat B."/>
            <person name="Grigoriev I.V."/>
            <person name="Yang Z.L."/>
            <person name="Xu J."/>
            <person name="Martin F.M."/>
        </authorList>
    </citation>
    <scope>NUCLEOTIDE SEQUENCE</scope>
    <source>
        <strain evidence="1">ATCC 28755</strain>
    </source>
</reference>
<proteinExistence type="predicted"/>
<dbReference type="Proteomes" id="UP000790377">
    <property type="component" value="Unassembled WGS sequence"/>
</dbReference>
<sequence length="606" mass="65798">MRWLLLAFVAGVTAVSNISWKIHEKRSELPSGWTRARKHVSTSIIPLRIALTQPTSFEEIDSYLNDVSHPDSPNYSQHWTADQVAEKFAPANDTIDAVRAWLMASGIDSNRIQLSPGKGWMHVANSTTAEAEKLLRAEYYVYIHDTGVEHVATESYHLPSHMTTHVDFVMPTIHFDAKVPRKNEPATNGLLSKARRSASSWCAQLTPACLQAIYGIPNKPGAVSKNSFGIVEYTPHAYHQKDLDMFAKTLSPKLVGKSPKQISIDGGFQQTKLNGSSYNFESSIDLTYGMALVGPEQPVTLYQVGDMVQTSNFNSFLDAIDSFYCIFENGDASTDAHFPDPKPGGYKGPKACGTVKPTNVIATSYLIDEASSSNLYLGRQCLEYGKLGIMGVTVLYPTGDHGVEGNSGCLTNNDSKTKIFNPAFPATCPFVTAVGGTQLVGGTTREVAWSGSGGGWSNQFGLPAYQSNAVKSYMKHHQHGYSAEIWNSTGKSRAIPDIAVAAANYWFALNGKWIMQDGGTSTSVPVLGAIITLVNDARIKAGKRPVGFINPAIYSKGFENAFNDITSGNNPGCKTKGFKTAAGWDPVTGVGTPKFKQLVEAWLKLR</sequence>
<name>A0ACB8AKU4_9AGAM</name>
<dbReference type="EMBL" id="MU267629">
    <property type="protein sequence ID" value="KAH7913546.1"/>
    <property type="molecule type" value="Genomic_DNA"/>
</dbReference>
<organism evidence="1 2">
    <name type="scientific">Hygrophoropsis aurantiaca</name>
    <dbReference type="NCBI Taxonomy" id="72124"/>
    <lineage>
        <taxon>Eukaryota</taxon>
        <taxon>Fungi</taxon>
        <taxon>Dikarya</taxon>
        <taxon>Basidiomycota</taxon>
        <taxon>Agaricomycotina</taxon>
        <taxon>Agaricomycetes</taxon>
        <taxon>Agaricomycetidae</taxon>
        <taxon>Boletales</taxon>
        <taxon>Coniophorineae</taxon>
        <taxon>Hygrophoropsidaceae</taxon>
        <taxon>Hygrophoropsis</taxon>
    </lineage>
</organism>
<accession>A0ACB8AKU4</accession>
<evidence type="ECO:0000313" key="2">
    <source>
        <dbReference type="Proteomes" id="UP000790377"/>
    </source>
</evidence>
<comment type="caution">
    <text evidence="1">The sequence shown here is derived from an EMBL/GenBank/DDBJ whole genome shotgun (WGS) entry which is preliminary data.</text>
</comment>
<gene>
    <name evidence="1" type="ORF">BJ138DRAFT_1099421</name>
</gene>
<evidence type="ECO:0000313" key="1">
    <source>
        <dbReference type="EMBL" id="KAH7913546.1"/>
    </source>
</evidence>
<protein>
    <submittedName>
        <fullName evidence="1">Peptidase S8/S53 domain-containing protein</fullName>
    </submittedName>
</protein>
<keyword evidence="2" id="KW-1185">Reference proteome</keyword>